<dbReference type="EMBL" id="JACIDE010000035">
    <property type="protein sequence ID" value="MBB4075522.1"/>
    <property type="molecule type" value="Genomic_DNA"/>
</dbReference>
<dbReference type="AlphaFoldDB" id="A0A840DVF3"/>
<evidence type="ECO:0000313" key="3">
    <source>
        <dbReference type="Proteomes" id="UP000559598"/>
    </source>
</evidence>
<evidence type="ECO:0000313" key="2">
    <source>
        <dbReference type="EMBL" id="MBB4075522.1"/>
    </source>
</evidence>
<gene>
    <name evidence="2" type="ORF">GGR02_003359</name>
</gene>
<reference evidence="2 3" key="1">
    <citation type="submission" date="2020-08" db="EMBL/GenBank/DDBJ databases">
        <title>Genomic Encyclopedia of Type Strains, Phase IV (KMG-IV): sequencing the most valuable type-strain genomes for metagenomic binning, comparative biology and taxonomic classification.</title>
        <authorList>
            <person name="Goeker M."/>
        </authorList>
    </citation>
    <scope>NUCLEOTIDE SEQUENCE [LARGE SCALE GENOMIC DNA]</scope>
    <source>
        <strain evidence="2 3">DSM 17075</strain>
    </source>
</reference>
<keyword evidence="3" id="KW-1185">Reference proteome</keyword>
<feature type="region of interest" description="Disordered" evidence="1">
    <location>
        <begin position="28"/>
        <end position="58"/>
    </location>
</feature>
<dbReference type="Proteomes" id="UP000559598">
    <property type="component" value="Unassembled WGS sequence"/>
</dbReference>
<comment type="caution">
    <text evidence="2">The sequence shown here is derived from an EMBL/GenBank/DDBJ whole genome shotgun (WGS) entry which is preliminary data.</text>
</comment>
<proteinExistence type="predicted"/>
<evidence type="ECO:0000256" key="1">
    <source>
        <dbReference type="SAM" id="MobiDB-lite"/>
    </source>
</evidence>
<sequence>MKKQEEKITVKDYLDTDVYAKLREKKSALEAEEKRKKAEEEARKREEQRQREKNKTFEELLNESQLDWRKFKE</sequence>
<accession>A0A840DVF3</accession>
<name>A0A840DVF3_9BACL</name>
<dbReference type="Pfam" id="PF13025">
    <property type="entry name" value="DUF3886"/>
    <property type="match status" value="1"/>
</dbReference>
<dbReference type="RefSeq" id="WP_183186008.1">
    <property type="nucleotide sequence ID" value="NZ_BMNP01000037.1"/>
</dbReference>
<dbReference type="InterPro" id="IPR024980">
    <property type="entry name" value="DUF3886"/>
</dbReference>
<protein>
    <submittedName>
        <fullName evidence="2">Skp family chaperone for outer membrane proteins</fullName>
    </submittedName>
</protein>
<organism evidence="2 3">
    <name type="scientific">Anoxybacteroides voinovskiense</name>
    <dbReference type="NCBI Taxonomy" id="230470"/>
    <lineage>
        <taxon>Bacteria</taxon>
        <taxon>Bacillati</taxon>
        <taxon>Bacillota</taxon>
        <taxon>Bacilli</taxon>
        <taxon>Bacillales</taxon>
        <taxon>Anoxybacillaceae</taxon>
        <taxon>Anoxybacteroides</taxon>
    </lineage>
</organism>